<evidence type="ECO:0000313" key="6">
    <source>
        <dbReference type="EMBL" id="MFC3195070.1"/>
    </source>
</evidence>
<dbReference type="InterPro" id="IPR019734">
    <property type="entry name" value="TPR_rpt"/>
</dbReference>
<evidence type="ECO:0000256" key="4">
    <source>
        <dbReference type="ARBA" id="ARBA00022840"/>
    </source>
</evidence>
<keyword evidence="3 6" id="KW-0418">Kinase</keyword>
<dbReference type="Gene3D" id="1.25.40.10">
    <property type="entry name" value="Tetratricopeptide repeat domain"/>
    <property type="match status" value="2"/>
</dbReference>
<dbReference type="PROSITE" id="PS50011">
    <property type="entry name" value="PROTEIN_KINASE_DOM"/>
    <property type="match status" value="1"/>
</dbReference>
<reference evidence="7" key="1">
    <citation type="journal article" date="2019" name="Int. J. Syst. Evol. Microbiol.">
        <title>The Global Catalogue of Microorganisms (GCM) 10K type strain sequencing project: providing services to taxonomists for standard genome sequencing and annotation.</title>
        <authorList>
            <consortium name="The Broad Institute Genomics Platform"/>
            <consortium name="The Broad Institute Genome Sequencing Center for Infectious Disease"/>
            <person name="Wu L."/>
            <person name="Ma J."/>
        </authorList>
    </citation>
    <scope>NUCLEOTIDE SEQUENCE [LARGE SCALE GENOMIC DNA]</scope>
    <source>
        <strain evidence="7">KCTC 42953</strain>
    </source>
</reference>
<gene>
    <name evidence="6" type="ORF">ACFODZ_12530</name>
</gene>
<evidence type="ECO:0000313" key="7">
    <source>
        <dbReference type="Proteomes" id="UP001595533"/>
    </source>
</evidence>
<dbReference type="Pfam" id="PF00069">
    <property type="entry name" value="Pkinase"/>
    <property type="match status" value="1"/>
</dbReference>
<dbReference type="EMBL" id="JBHRTS010000006">
    <property type="protein sequence ID" value="MFC3195070.1"/>
    <property type="molecule type" value="Genomic_DNA"/>
</dbReference>
<dbReference type="GO" id="GO:0016301">
    <property type="term" value="F:kinase activity"/>
    <property type="evidence" value="ECO:0007669"/>
    <property type="project" value="UniProtKB-KW"/>
</dbReference>
<feature type="domain" description="Protein kinase" evidence="5">
    <location>
        <begin position="73"/>
        <end position="324"/>
    </location>
</feature>
<dbReference type="Proteomes" id="UP001595533">
    <property type="component" value="Unassembled WGS sequence"/>
</dbReference>
<comment type="caution">
    <text evidence="6">The sequence shown here is derived from an EMBL/GenBank/DDBJ whole genome shotgun (WGS) entry which is preliminary data.</text>
</comment>
<dbReference type="SMART" id="SM00220">
    <property type="entry name" value="S_TKc"/>
    <property type="match status" value="1"/>
</dbReference>
<dbReference type="SUPFAM" id="SSF48452">
    <property type="entry name" value="TPR-like"/>
    <property type="match status" value="2"/>
</dbReference>
<dbReference type="PANTHER" id="PTHR43289">
    <property type="entry name" value="MITOGEN-ACTIVATED PROTEIN KINASE KINASE KINASE 20-RELATED"/>
    <property type="match status" value="1"/>
</dbReference>
<dbReference type="Gene3D" id="3.30.200.20">
    <property type="entry name" value="Phosphorylase Kinase, domain 1"/>
    <property type="match status" value="1"/>
</dbReference>
<evidence type="ECO:0000256" key="2">
    <source>
        <dbReference type="ARBA" id="ARBA00022741"/>
    </source>
</evidence>
<dbReference type="SUPFAM" id="SSF56112">
    <property type="entry name" value="Protein kinase-like (PK-like)"/>
    <property type="match status" value="1"/>
</dbReference>
<keyword evidence="2" id="KW-0547">Nucleotide-binding</keyword>
<proteinExistence type="predicted"/>
<dbReference type="Gene3D" id="1.10.510.10">
    <property type="entry name" value="Transferase(Phosphotransferase) domain 1"/>
    <property type="match status" value="1"/>
</dbReference>
<keyword evidence="4" id="KW-0067">ATP-binding</keyword>
<accession>A0ABV7JDW7</accession>
<sequence>MSGDKDSKDLEQLWQQLDQQFDQNDQLEPQQVLASRGLPDVFTDEGIGGALGQLLNQALVEEHDISKQDLGKYKIIRQIDSGGQSDVYLAQRDDGVYQQKVIIKFISARYDFSELKQQFLQEMQLLADLKHPGVVSILDGDITASGQPWLVLDYIEGLHIDQYVKQHQLSHRDVVDLFINLCDVLQFIHQRGVLHKDIKPGNVLINVHNQVPYPVLIDFGIAREQRAVRSGLSFGTQGYSAPEQLAGGVLDQRADLYSLGIMLGQLLLGQQLENPSGRGQLLGQLRQSTVPRDLIQVVKNMTAADPQQRYDQAEAVRNDLHHWLRGLPLSTDQSRVFFVLWKAIKRHRLAALLVAFSVLFGLGFTIKYTRDISELQQLTVAEKNATDELMNFMLDDLFDNLARIGRIDVLQAVADKSVSHLSSQDIQALDAQGIIQSVKAYINAGRVYDQLDKSERAQHMYQQAAERLQLIADDQSVRHQYWQLASQLGVQHSQVLAAAGQQEETQTVLDRAIRAAGELLQIDPAADQRYLWEAHLEYGYLMMEYGNADAARKHIDDAIGISRKQLAEGLEQADWQYRYSHSLQARSWYEMDYGVLQTGISDLELASALAKQSIDQDRTDLKKQNNLRILFNQLAFFYLEDEQLKAAEQVIKQAIELGEELQLKAPFNQEYSREQAYSYSTAGEIYQQLNQPVQALELLTRSMNMSATNLNNDPHNFSAANDLAIDYLLVGGLHLELGQIEQANELFFRAEQLIRPIHEQEPNNKYYLHTLVVALLENSKPDEARPLLVQLQDAGMIDSTIKDTVKRHQLTDWIDG</sequence>
<keyword evidence="7" id="KW-1185">Reference proteome</keyword>
<dbReference type="InterPro" id="IPR000719">
    <property type="entry name" value="Prot_kinase_dom"/>
</dbReference>
<dbReference type="SMART" id="SM00028">
    <property type="entry name" value="TPR"/>
    <property type="match status" value="3"/>
</dbReference>
<dbReference type="InterPro" id="IPR008271">
    <property type="entry name" value="Ser/Thr_kinase_AS"/>
</dbReference>
<dbReference type="PANTHER" id="PTHR43289:SF34">
    <property type="entry name" value="SERINE_THREONINE-PROTEIN KINASE YBDM-RELATED"/>
    <property type="match status" value="1"/>
</dbReference>
<dbReference type="InterPro" id="IPR011990">
    <property type="entry name" value="TPR-like_helical_dom_sf"/>
</dbReference>
<protein>
    <submittedName>
        <fullName evidence="6">Protein kinase</fullName>
    </submittedName>
</protein>
<evidence type="ECO:0000256" key="1">
    <source>
        <dbReference type="ARBA" id="ARBA00022679"/>
    </source>
</evidence>
<organism evidence="6 7">
    <name type="scientific">Marinicella sediminis</name>
    <dbReference type="NCBI Taxonomy" id="1792834"/>
    <lineage>
        <taxon>Bacteria</taxon>
        <taxon>Pseudomonadati</taxon>
        <taxon>Pseudomonadota</taxon>
        <taxon>Gammaproteobacteria</taxon>
        <taxon>Lysobacterales</taxon>
        <taxon>Marinicellaceae</taxon>
        <taxon>Marinicella</taxon>
    </lineage>
</organism>
<dbReference type="InterPro" id="IPR011009">
    <property type="entry name" value="Kinase-like_dom_sf"/>
</dbReference>
<name>A0ABV7JDW7_9GAMM</name>
<dbReference type="PROSITE" id="PS00108">
    <property type="entry name" value="PROTEIN_KINASE_ST"/>
    <property type="match status" value="1"/>
</dbReference>
<dbReference type="CDD" id="cd14014">
    <property type="entry name" value="STKc_PknB_like"/>
    <property type="match status" value="1"/>
</dbReference>
<evidence type="ECO:0000259" key="5">
    <source>
        <dbReference type="PROSITE" id="PS50011"/>
    </source>
</evidence>
<dbReference type="RefSeq" id="WP_077412020.1">
    <property type="nucleotide sequence ID" value="NZ_MVBD01000007.1"/>
</dbReference>
<evidence type="ECO:0000256" key="3">
    <source>
        <dbReference type="ARBA" id="ARBA00022777"/>
    </source>
</evidence>
<keyword evidence="1" id="KW-0808">Transferase</keyword>